<dbReference type="Proteomes" id="UP000805193">
    <property type="component" value="Unassembled WGS sequence"/>
</dbReference>
<protein>
    <submittedName>
        <fullName evidence="1">Uncharacterized protein</fullName>
    </submittedName>
</protein>
<comment type="caution">
    <text evidence="1">The sequence shown here is derived from an EMBL/GenBank/DDBJ whole genome shotgun (WGS) entry which is preliminary data.</text>
</comment>
<name>A0AC60Q863_IXOPE</name>
<keyword evidence="2" id="KW-1185">Reference proteome</keyword>
<accession>A0AC60Q863</accession>
<evidence type="ECO:0000313" key="1">
    <source>
        <dbReference type="EMBL" id="KAG0428950.1"/>
    </source>
</evidence>
<gene>
    <name evidence="1" type="ORF">HPB47_024108</name>
</gene>
<sequence>MDSSTSWIVAAGCCWVYVFAFGIFRSAAIIYIALLNSLNITREEASWPVTLMGIFLCVSGPVVGWVASRIAVWKLTVSACLVGSLAVSACFLANGIWFLIVSIGIVHGISMAFTILCNTVIRAHFTRNRALACGISYAGQTLSGLVFPPLVQFFLEKYGQKGMFLVTGALMLNSTAGALLHLLPPETPRKPASILDDGKKREVFFDKTCSDKSGLRDCSDDPTGRALSPEDEGLLTQDDVFDKNKIVQGVRDHLNFQQAILSESLTTEYPQNKKQKECSNKKCVSSYNRHDDKRDVHNETATYRLKTSSNRSKITSPSYLRRPQFYIVALACSVIVFNVSTYSTVVVDFATDRKISKWNAVLLLIIYAISDSRMGSGSITDKGYLKKSSMMAGNLLLWAFSLCAMPFCYSFYLHAIQAVIVGLCSGATFILIPVFLMELVNANKFSECFGLATLIAGIPLLPRPLLIGCCWSNVFAFGVFRSSAIVFTALIHSLNITREEASWPLTVMGIFICVSAGVVATFNMTTYSTVIVDFATDRGISKWNAVFLLMLYSLGWSNGATMILIPVLYMDLVDAERFSECFGISLFLAGILHLPRPLLVGYFRDHLGDYQGLFVLIGPAPLQRIRS</sequence>
<organism evidence="1 2">
    <name type="scientific">Ixodes persulcatus</name>
    <name type="common">Taiga tick</name>
    <dbReference type="NCBI Taxonomy" id="34615"/>
    <lineage>
        <taxon>Eukaryota</taxon>
        <taxon>Metazoa</taxon>
        <taxon>Ecdysozoa</taxon>
        <taxon>Arthropoda</taxon>
        <taxon>Chelicerata</taxon>
        <taxon>Arachnida</taxon>
        <taxon>Acari</taxon>
        <taxon>Parasitiformes</taxon>
        <taxon>Ixodida</taxon>
        <taxon>Ixodoidea</taxon>
        <taxon>Ixodidae</taxon>
        <taxon>Ixodinae</taxon>
        <taxon>Ixodes</taxon>
    </lineage>
</organism>
<evidence type="ECO:0000313" key="2">
    <source>
        <dbReference type="Proteomes" id="UP000805193"/>
    </source>
</evidence>
<reference evidence="1 2" key="1">
    <citation type="journal article" date="2020" name="Cell">
        <title>Large-Scale Comparative Analyses of Tick Genomes Elucidate Their Genetic Diversity and Vector Capacities.</title>
        <authorList>
            <consortium name="Tick Genome and Microbiome Consortium (TIGMIC)"/>
            <person name="Jia N."/>
            <person name="Wang J."/>
            <person name="Shi W."/>
            <person name="Du L."/>
            <person name="Sun Y."/>
            <person name="Zhan W."/>
            <person name="Jiang J.F."/>
            <person name="Wang Q."/>
            <person name="Zhang B."/>
            <person name="Ji P."/>
            <person name="Bell-Sakyi L."/>
            <person name="Cui X.M."/>
            <person name="Yuan T.T."/>
            <person name="Jiang B.G."/>
            <person name="Yang W.F."/>
            <person name="Lam T.T."/>
            <person name="Chang Q.C."/>
            <person name="Ding S.J."/>
            <person name="Wang X.J."/>
            <person name="Zhu J.G."/>
            <person name="Ruan X.D."/>
            <person name="Zhao L."/>
            <person name="Wei J.T."/>
            <person name="Ye R.Z."/>
            <person name="Que T.C."/>
            <person name="Du C.H."/>
            <person name="Zhou Y.H."/>
            <person name="Cheng J.X."/>
            <person name="Dai P.F."/>
            <person name="Guo W.B."/>
            <person name="Han X.H."/>
            <person name="Huang E.J."/>
            <person name="Li L.F."/>
            <person name="Wei W."/>
            <person name="Gao Y.C."/>
            <person name="Liu J.Z."/>
            <person name="Shao H.Z."/>
            <person name="Wang X."/>
            <person name="Wang C.C."/>
            <person name="Yang T.C."/>
            <person name="Huo Q.B."/>
            <person name="Li W."/>
            <person name="Chen H.Y."/>
            <person name="Chen S.E."/>
            <person name="Zhou L.G."/>
            <person name="Ni X.B."/>
            <person name="Tian J.H."/>
            <person name="Sheng Y."/>
            <person name="Liu T."/>
            <person name="Pan Y.S."/>
            <person name="Xia L.Y."/>
            <person name="Li J."/>
            <person name="Zhao F."/>
            <person name="Cao W.C."/>
        </authorList>
    </citation>
    <scope>NUCLEOTIDE SEQUENCE [LARGE SCALE GENOMIC DNA]</scope>
    <source>
        <strain evidence="1">Iper-2018</strain>
    </source>
</reference>
<proteinExistence type="predicted"/>
<dbReference type="EMBL" id="JABSTQ010009460">
    <property type="protein sequence ID" value="KAG0428950.1"/>
    <property type="molecule type" value="Genomic_DNA"/>
</dbReference>